<protein>
    <submittedName>
        <fullName evidence="2">Stage III sporulation protein AC</fullName>
    </submittedName>
</protein>
<evidence type="ECO:0000256" key="1">
    <source>
        <dbReference type="SAM" id="Phobius"/>
    </source>
</evidence>
<sequence length="67" mass="7432">MIISVDIIFKIAAIGIIVSVLNMVLNKAGRDEQAMMTTLVGIIVVLMMVINLISNLFDTVKTMFQLY</sequence>
<feature type="transmembrane region" description="Helical" evidence="1">
    <location>
        <begin position="37"/>
        <end position="57"/>
    </location>
</feature>
<organism evidence="2 3">
    <name type="scientific">Alkaliphilus peptidifermentans DSM 18978</name>
    <dbReference type="NCBI Taxonomy" id="1120976"/>
    <lineage>
        <taxon>Bacteria</taxon>
        <taxon>Bacillati</taxon>
        <taxon>Bacillota</taxon>
        <taxon>Clostridia</taxon>
        <taxon>Peptostreptococcales</taxon>
        <taxon>Natronincolaceae</taxon>
        <taxon>Alkaliphilus</taxon>
    </lineage>
</organism>
<evidence type="ECO:0000313" key="2">
    <source>
        <dbReference type="EMBL" id="SCY98580.1"/>
    </source>
</evidence>
<keyword evidence="3" id="KW-1185">Reference proteome</keyword>
<reference evidence="2 3" key="1">
    <citation type="submission" date="2016-10" db="EMBL/GenBank/DDBJ databases">
        <authorList>
            <person name="de Groot N.N."/>
        </authorList>
    </citation>
    <scope>NUCLEOTIDE SEQUENCE [LARGE SCALE GENOMIC DNA]</scope>
    <source>
        <strain evidence="2 3">DSM 18978</strain>
    </source>
</reference>
<keyword evidence="1" id="KW-0472">Membrane</keyword>
<gene>
    <name evidence="2" type="ORF">SAMN03080606_03401</name>
</gene>
<dbReference type="Proteomes" id="UP000198636">
    <property type="component" value="Unassembled WGS sequence"/>
</dbReference>
<dbReference type="InterPro" id="IPR025664">
    <property type="entry name" value="Spore_III_AC/AD"/>
</dbReference>
<dbReference type="EMBL" id="FMUS01000026">
    <property type="protein sequence ID" value="SCY98580.1"/>
    <property type="molecule type" value="Genomic_DNA"/>
</dbReference>
<keyword evidence="1" id="KW-1133">Transmembrane helix</keyword>
<keyword evidence="1" id="KW-0812">Transmembrane</keyword>
<accession>A0A1G5KEX6</accession>
<dbReference type="AlphaFoldDB" id="A0A1G5KEX6"/>
<dbReference type="NCBIfam" id="TIGR02848">
    <property type="entry name" value="spore_III_AC"/>
    <property type="match status" value="1"/>
</dbReference>
<proteinExistence type="predicted"/>
<dbReference type="Pfam" id="PF06686">
    <property type="entry name" value="SpoIIIAC"/>
    <property type="match status" value="1"/>
</dbReference>
<dbReference type="InterPro" id="IPR009570">
    <property type="entry name" value="Spore_III_AC"/>
</dbReference>
<evidence type="ECO:0000313" key="3">
    <source>
        <dbReference type="Proteomes" id="UP000198636"/>
    </source>
</evidence>
<feature type="transmembrane region" description="Helical" evidence="1">
    <location>
        <begin position="7"/>
        <end position="25"/>
    </location>
</feature>
<name>A0A1G5KEX6_9FIRM</name>
<dbReference type="STRING" id="1120976.SAMN03080606_03401"/>